<dbReference type="AlphaFoldDB" id="A0AAD8I177"/>
<organism evidence="2 3">
    <name type="scientific">Heracleum sosnowskyi</name>
    <dbReference type="NCBI Taxonomy" id="360622"/>
    <lineage>
        <taxon>Eukaryota</taxon>
        <taxon>Viridiplantae</taxon>
        <taxon>Streptophyta</taxon>
        <taxon>Embryophyta</taxon>
        <taxon>Tracheophyta</taxon>
        <taxon>Spermatophyta</taxon>
        <taxon>Magnoliopsida</taxon>
        <taxon>eudicotyledons</taxon>
        <taxon>Gunneridae</taxon>
        <taxon>Pentapetalae</taxon>
        <taxon>asterids</taxon>
        <taxon>campanulids</taxon>
        <taxon>Apiales</taxon>
        <taxon>Apiaceae</taxon>
        <taxon>Apioideae</taxon>
        <taxon>apioid superclade</taxon>
        <taxon>Tordylieae</taxon>
        <taxon>Tordyliinae</taxon>
        <taxon>Heracleum</taxon>
    </lineage>
</organism>
<feature type="region of interest" description="Disordered" evidence="1">
    <location>
        <begin position="560"/>
        <end position="587"/>
    </location>
</feature>
<reference evidence="2" key="1">
    <citation type="submission" date="2023-02" db="EMBL/GenBank/DDBJ databases">
        <title>Genome of toxic invasive species Heracleum sosnowskyi carries increased number of genes despite the absence of recent whole-genome duplications.</title>
        <authorList>
            <person name="Schelkunov M."/>
            <person name="Shtratnikova V."/>
            <person name="Makarenko M."/>
            <person name="Klepikova A."/>
            <person name="Omelchenko D."/>
            <person name="Novikova G."/>
            <person name="Obukhova E."/>
            <person name="Bogdanov V."/>
            <person name="Penin A."/>
            <person name="Logacheva M."/>
        </authorList>
    </citation>
    <scope>NUCLEOTIDE SEQUENCE</scope>
    <source>
        <strain evidence="2">Hsosn_3</strain>
        <tissue evidence="2">Leaf</tissue>
    </source>
</reference>
<feature type="region of interest" description="Disordered" evidence="1">
    <location>
        <begin position="277"/>
        <end position="347"/>
    </location>
</feature>
<feature type="compositionally biased region" description="Polar residues" evidence="1">
    <location>
        <begin position="296"/>
        <end position="318"/>
    </location>
</feature>
<feature type="compositionally biased region" description="Acidic residues" evidence="1">
    <location>
        <begin position="561"/>
        <end position="575"/>
    </location>
</feature>
<evidence type="ECO:0000313" key="2">
    <source>
        <dbReference type="EMBL" id="KAK1377274.1"/>
    </source>
</evidence>
<feature type="compositionally biased region" description="Polar residues" evidence="1">
    <location>
        <begin position="199"/>
        <end position="213"/>
    </location>
</feature>
<feature type="region of interest" description="Disordered" evidence="1">
    <location>
        <begin position="190"/>
        <end position="222"/>
    </location>
</feature>
<evidence type="ECO:0000256" key="1">
    <source>
        <dbReference type="SAM" id="MobiDB-lite"/>
    </source>
</evidence>
<reference evidence="2" key="2">
    <citation type="submission" date="2023-05" db="EMBL/GenBank/DDBJ databases">
        <authorList>
            <person name="Schelkunov M.I."/>
        </authorList>
    </citation>
    <scope>NUCLEOTIDE SEQUENCE</scope>
    <source>
        <strain evidence="2">Hsosn_3</strain>
        <tissue evidence="2">Leaf</tissue>
    </source>
</reference>
<dbReference type="CDD" id="cd09272">
    <property type="entry name" value="RNase_HI_RT_Ty1"/>
    <property type="match status" value="1"/>
</dbReference>
<feature type="compositionally biased region" description="Polar residues" evidence="1">
    <location>
        <begin position="325"/>
        <end position="346"/>
    </location>
</feature>
<sequence>MWMRNQLLDYGLSYSKIPIYCDNQSAIAMTGNTIQHSLTKHISIRYHFIREQVLEGKIELYFVPTDQQLADIFTKPLPEATFNKLGLPDGSYKEAHQPLHSQRPHVLEGQEQVVVLHAIRFHQEPPASLARLNQVLQLVSCLGDCLQPWRREEYERSFAHSRGDGSVFNDYFALLNATSTVSQKTLVVKSKKSARTDVSGRQSGSKDFSSTPLTKKKKQGGVQGVLVQKKAEKVTEAVSVKRKLVLRDESDSEDDMPISSKFKIIKEVADTAIEAVAPSSKPQKKRTKSRYHIPLETQTTDGQDLSIPDEQSNPNAQANPDVGTPNVTPTKVVSISDSPAKSSPTTRHVDISWEKYSAAASNLGFLHPLEKKRKAEKQVFQRQKKLKGSSPQEPKSQCDSAATEDLATQEPLNQSLGEGLAIGMVTQEPFSQRENEDINIPATQEPSKDAGKATASEKFPDNAQGISGENERMVEETVNERSTQEPLTQSVKAASELHATQEPSVSNPDASLFHPDGVAPDASGATDKPILIQPLSSRPMIESITASQDKLKVIVIPDPDVTFDSDADDSDDSDDCNSPKSGVRDLE</sequence>
<dbReference type="Proteomes" id="UP001237642">
    <property type="component" value="Unassembled WGS sequence"/>
</dbReference>
<keyword evidence="3" id="KW-1185">Reference proteome</keyword>
<feature type="compositionally biased region" description="Basic residues" evidence="1">
    <location>
        <begin position="282"/>
        <end position="291"/>
    </location>
</feature>
<feature type="region of interest" description="Disordered" evidence="1">
    <location>
        <begin position="374"/>
        <end position="530"/>
    </location>
</feature>
<name>A0AAD8I177_9APIA</name>
<feature type="compositionally biased region" description="Polar residues" evidence="1">
    <location>
        <begin position="389"/>
        <end position="400"/>
    </location>
</feature>
<feature type="compositionally biased region" description="Basic and acidic residues" evidence="1">
    <location>
        <begin position="469"/>
        <end position="483"/>
    </location>
</feature>
<gene>
    <name evidence="2" type="ORF">POM88_033467</name>
</gene>
<dbReference type="EMBL" id="JAUIZM010000007">
    <property type="protein sequence ID" value="KAK1377274.1"/>
    <property type="molecule type" value="Genomic_DNA"/>
</dbReference>
<evidence type="ECO:0000313" key="3">
    <source>
        <dbReference type="Proteomes" id="UP001237642"/>
    </source>
</evidence>
<protein>
    <submittedName>
        <fullName evidence="2">Uncharacterized protein</fullName>
    </submittedName>
</protein>
<accession>A0AAD8I177</accession>
<proteinExistence type="predicted"/>
<comment type="caution">
    <text evidence="2">The sequence shown here is derived from an EMBL/GenBank/DDBJ whole genome shotgun (WGS) entry which is preliminary data.</text>
</comment>